<feature type="chain" id="PRO_5034205448" evidence="5">
    <location>
        <begin position="19"/>
        <end position="327"/>
    </location>
</feature>
<keyword evidence="5" id="KW-0732">Signal</keyword>
<dbReference type="FunFam" id="3.20.20.100:FF:000002">
    <property type="entry name" value="2,5-diketo-D-gluconic acid reductase A"/>
    <property type="match status" value="1"/>
</dbReference>
<dbReference type="InterPro" id="IPR018170">
    <property type="entry name" value="Aldo/ket_reductase_CS"/>
</dbReference>
<evidence type="ECO:0000256" key="1">
    <source>
        <dbReference type="ARBA" id="ARBA00023002"/>
    </source>
</evidence>
<keyword evidence="7" id="KW-1185">Reference proteome</keyword>
<dbReference type="OrthoDB" id="416253at2759"/>
<dbReference type="CDD" id="cd19116">
    <property type="entry name" value="AKR_AKR2E1-5"/>
    <property type="match status" value="1"/>
</dbReference>
<feature type="signal peptide" evidence="5">
    <location>
        <begin position="1"/>
        <end position="18"/>
    </location>
</feature>
<dbReference type="AlphaFoldDB" id="A0A8B8I0W7"/>
<dbReference type="RefSeq" id="XP_026490733.1">
    <property type="nucleotide sequence ID" value="XM_026634948.2"/>
</dbReference>
<evidence type="ECO:0000256" key="2">
    <source>
        <dbReference type="PIRSR" id="PIRSR000097-1"/>
    </source>
</evidence>
<proteinExistence type="predicted"/>
<dbReference type="PROSITE" id="PS00798">
    <property type="entry name" value="ALDOKETO_REDUCTASE_1"/>
    <property type="match status" value="1"/>
</dbReference>
<keyword evidence="1" id="KW-0560">Oxidoreductase</keyword>
<dbReference type="InterPro" id="IPR044488">
    <property type="entry name" value="AKR2E"/>
</dbReference>
<dbReference type="InterPro" id="IPR023210">
    <property type="entry name" value="NADP_OxRdtase_dom"/>
</dbReference>
<reference evidence="8" key="1">
    <citation type="submission" date="2025-08" db="UniProtKB">
        <authorList>
            <consortium name="RefSeq"/>
        </authorList>
    </citation>
    <scope>IDENTIFICATION</scope>
    <source>
        <tissue evidence="8">Whole body</tissue>
    </source>
</reference>
<feature type="domain" description="NADP-dependent oxidoreductase" evidence="6">
    <location>
        <begin position="37"/>
        <end position="305"/>
    </location>
</feature>
<dbReference type="PROSITE" id="PS00063">
    <property type="entry name" value="ALDOKETO_REDUCTASE_3"/>
    <property type="match status" value="1"/>
</dbReference>
<accession>A0A8B8I0W7</accession>
<gene>
    <name evidence="8" type="primary">LOC113396879</name>
</gene>
<dbReference type="PROSITE" id="PS00062">
    <property type="entry name" value="ALDOKETO_REDUCTASE_2"/>
    <property type="match status" value="1"/>
</dbReference>
<sequence length="327" mass="36781">MWSLAYIFTLFGMSLAAASQAPCIELNDGNKMPVVALGTGRGTASESASVDEVRQSVYWAIEAGYRHIDTAAIYFDEPQVGQGIADAIANKLVTREQLFVTTKLWNDKHRREQVVPALKESLGKLGLDYVDLFLIHFPVAEKEDGSPDDVDYLETWQGMEDARQQGLTRSIGVSNFNATQIDRLIANSNVRPVVNEVEVNPTLTQEALVSHCQELGVAVMAYSPFGFTVSRKNPDAPPPRSDDPVLVGMANKYKKSTSQIVLRYLIDRGLVPIPKSTNKNRIAQNIDLFDFYLTKEEVELINRFNKNIRVIDPVDWKDYPNYPFWEY</sequence>
<evidence type="ECO:0000256" key="3">
    <source>
        <dbReference type="PIRSR" id="PIRSR000097-2"/>
    </source>
</evidence>
<dbReference type="PRINTS" id="PR00069">
    <property type="entry name" value="ALDKETRDTASE"/>
</dbReference>
<evidence type="ECO:0000259" key="6">
    <source>
        <dbReference type="Pfam" id="PF00248"/>
    </source>
</evidence>
<dbReference type="InterPro" id="IPR020471">
    <property type="entry name" value="AKR"/>
</dbReference>
<feature type="binding site" evidence="3">
    <location>
        <position position="136"/>
    </location>
    <ligand>
        <name>substrate</name>
    </ligand>
</feature>
<dbReference type="Proteomes" id="UP001652626">
    <property type="component" value="Chromosome 21"/>
</dbReference>
<dbReference type="PANTHER" id="PTHR11732">
    <property type="entry name" value="ALDO/KETO REDUCTASE"/>
    <property type="match status" value="1"/>
</dbReference>
<organism evidence="7 8">
    <name type="scientific">Vanessa tameamea</name>
    <name type="common">Kamehameha butterfly</name>
    <dbReference type="NCBI Taxonomy" id="334116"/>
    <lineage>
        <taxon>Eukaryota</taxon>
        <taxon>Metazoa</taxon>
        <taxon>Ecdysozoa</taxon>
        <taxon>Arthropoda</taxon>
        <taxon>Hexapoda</taxon>
        <taxon>Insecta</taxon>
        <taxon>Pterygota</taxon>
        <taxon>Neoptera</taxon>
        <taxon>Endopterygota</taxon>
        <taxon>Lepidoptera</taxon>
        <taxon>Glossata</taxon>
        <taxon>Ditrysia</taxon>
        <taxon>Papilionoidea</taxon>
        <taxon>Nymphalidae</taxon>
        <taxon>Nymphalinae</taxon>
        <taxon>Vanessa</taxon>
    </lineage>
</organism>
<protein>
    <submittedName>
        <fullName evidence="8">Aldo-keto reductase AKR2E4-like</fullName>
    </submittedName>
</protein>
<dbReference type="InterPro" id="IPR036812">
    <property type="entry name" value="NAD(P)_OxRdtase_dom_sf"/>
</dbReference>
<dbReference type="PIRSF" id="PIRSF000097">
    <property type="entry name" value="AKR"/>
    <property type="match status" value="1"/>
</dbReference>
<dbReference type="GO" id="GO:0016616">
    <property type="term" value="F:oxidoreductase activity, acting on the CH-OH group of donors, NAD or NADP as acceptor"/>
    <property type="evidence" value="ECO:0007669"/>
    <property type="project" value="UniProtKB-ARBA"/>
</dbReference>
<dbReference type="Pfam" id="PF00248">
    <property type="entry name" value="Aldo_ket_red"/>
    <property type="match status" value="1"/>
</dbReference>
<evidence type="ECO:0000256" key="4">
    <source>
        <dbReference type="PIRSR" id="PIRSR000097-3"/>
    </source>
</evidence>
<feature type="site" description="Lowers pKa of active site Tyr" evidence="4">
    <location>
        <position position="103"/>
    </location>
</feature>
<dbReference type="Gene3D" id="3.20.20.100">
    <property type="entry name" value="NADP-dependent oxidoreductase domain"/>
    <property type="match status" value="1"/>
</dbReference>
<dbReference type="GeneID" id="113396879"/>
<dbReference type="SUPFAM" id="SSF51430">
    <property type="entry name" value="NAD(P)-linked oxidoreductase"/>
    <property type="match status" value="1"/>
</dbReference>
<evidence type="ECO:0000313" key="7">
    <source>
        <dbReference type="Proteomes" id="UP001652626"/>
    </source>
</evidence>
<evidence type="ECO:0000313" key="8">
    <source>
        <dbReference type="RefSeq" id="XP_026490733.1"/>
    </source>
</evidence>
<name>A0A8B8I0W7_VANTA</name>
<dbReference type="OMA" id="LNTGHEM"/>
<feature type="active site" description="Proton donor" evidence="2">
    <location>
        <position position="74"/>
    </location>
</feature>
<evidence type="ECO:0000256" key="5">
    <source>
        <dbReference type="SAM" id="SignalP"/>
    </source>
</evidence>